<reference evidence="1 2" key="1">
    <citation type="submission" date="2024-06" db="EMBL/GenBank/DDBJ databases">
        <title>A chromosome-level genome assembly of beet webworm, Loxostege sticticalis.</title>
        <authorList>
            <person name="Zhang Y."/>
        </authorList>
    </citation>
    <scope>NUCLEOTIDE SEQUENCE [LARGE SCALE GENOMIC DNA]</scope>
    <source>
        <strain evidence="1">AQ026</strain>
        <tissue evidence="1">Whole body</tissue>
    </source>
</reference>
<accession>A0ABR3HTA9</accession>
<dbReference type="InterPro" id="IPR036691">
    <property type="entry name" value="Endo/exonu/phosph_ase_sf"/>
</dbReference>
<gene>
    <name evidence="1" type="ORF">ABMA27_003451</name>
</gene>
<dbReference type="PANTHER" id="PTHR33395">
    <property type="entry name" value="TRANSCRIPTASE, PUTATIVE-RELATED-RELATED"/>
    <property type="match status" value="1"/>
</dbReference>
<protein>
    <recommendedName>
        <fullName evidence="3">Endonuclease/exonuclease/phosphatase domain-containing protein</fullName>
    </recommendedName>
</protein>
<evidence type="ECO:0008006" key="3">
    <source>
        <dbReference type="Google" id="ProtNLM"/>
    </source>
</evidence>
<dbReference type="EMBL" id="JBEUOH010000014">
    <property type="protein sequence ID" value="KAL0879738.1"/>
    <property type="molecule type" value="Genomic_DNA"/>
</dbReference>
<dbReference type="SUPFAM" id="SSF56219">
    <property type="entry name" value="DNase I-like"/>
    <property type="match status" value="1"/>
</dbReference>
<proteinExistence type="predicted"/>
<dbReference type="Gene3D" id="3.60.10.10">
    <property type="entry name" value="Endonuclease/exonuclease/phosphatase"/>
    <property type="match status" value="1"/>
</dbReference>
<evidence type="ECO:0000313" key="1">
    <source>
        <dbReference type="EMBL" id="KAL0879738.1"/>
    </source>
</evidence>
<dbReference type="Proteomes" id="UP001549920">
    <property type="component" value="Unassembled WGS sequence"/>
</dbReference>
<evidence type="ECO:0000313" key="2">
    <source>
        <dbReference type="Proteomes" id="UP001549920"/>
    </source>
</evidence>
<keyword evidence="2" id="KW-1185">Reference proteome</keyword>
<comment type="caution">
    <text evidence="1">The sequence shown here is derived from an EMBL/GenBank/DDBJ whole genome shotgun (WGS) entry which is preliminary data.</text>
</comment>
<organism evidence="1 2">
    <name type="scientific">Loxostege sticticalis</name>
    <name type="common">Beet webworm moth</name>
    <dbReference type="NCBI Taxonomy" id="481309"/>
    <lineage>
        <taxon>Eukaryota</taxon>
        <taxon>Metazoa</taxon>
        <taxon>Ecdysozoa</taxon>
        <taxon>Arthropoda</taxon>
        <taxon>Hexapoda</taxon>
        <taxon>Insecta</taxon>
        <taxon>Pterygota</taxon>
        <taxon>Neoptera</taxon>
        <taxon>Endopterygota</taxon>
        <taxon>Lepidoptera</taxon>
        <taxon>Glossata</taxon>
        <taxon>Ditrysia</taxon>
        <taxon>Pyraloidea</taxon>
        <taxon>Crambidae</taxon>
        <taxon>Pyraustinae</taxon>
        <taxon>Loxostege</taxon>
    </lineage>
</organism>
<name>A0ABR3HTA9_LOXSC</name>
<dbReference type="PANTHER" id="PTHR33395:SF22">
    <property type="entry name" value="REVERSE TRANSCRIPTASE DOMAIN-CONTAINING PROTEIN"/>
    <property type="match status" value="1"/>
</dbReference>
<sequence length="361" mass="42457">MRTKLRSINMEILANDFDVIVLTETWLNTCVFDGEIFDTRYNMFRRDRQANTFSEKVDGGGVLIAVTKKINCYRNYDFESKCEDLLVTLELKSGSNLNLCAVYLPSPLEISHLEHFLDSSRKVLDNMQDVMIIGDFNIAGIDWVHVGDGPLRPTNYRQKVECVIVDFMSSCNLNQYNHVLNHQNRILDFVLTNIEHNVIVSKSNSISCKVDGYHPPIEINIHKVKQKMLQVKHSPKHQYFRGDYNKIRSRLDAVHWDAEFKDSKNVDEAVAKFYDIVGKVINELVPLKKYKNKNYPVWYSKNLISILREKEKCRQKFKIFKNQLDELEWKLLKDRSKNLIKECYSKYIERNKRSKILLDLY</sequence>